<keyword evidence="3" id="KW-1185">Reference proteome</keyword>
<dbReference type="AlphaFoldDB" id="A0A2T4Z7S6"/>
<dbReference type="Proteomes" id="UP000241639">
    <property type="component" value="Unassembled WGS sequence"/>
</dbReference>
<evidence type="ECO:0000313" key="3">
    <source>
        <dbReference type="Proteomes" id="UP000241639"/>
    </source>
</evidence>
<name>A0A2T4Z7S6_9BACL</name>
<dbReference type="RefSeq" id="WP_107724785.1">
    <property type="nucleotide sequence ID" value="NZ_PZZP01000001.1"/>
</dbReference>
<evidence type="ECO:0000313" key="2">
    <source>
        <dbReference type="EMBL" id="PTM57919.1"/>
    </source>
</evidence>
<protein>
    <submittedName>
        <fullName evidence="2">Uncharacterized protein</fullName>
    </submittedName>
</protein>
<gene>
    <name evidence="2" type="ORF">C8J48_0485</name>
</gene>
<sequence>MAQRKIQELANQVRQSIQVNPGTLIQNVLTNVAGLVTGVGTLVAQLFQDLNPPPPSNGPTPSSNDQQSGQQR</sequence>
<organism evidence="2 3">
    <name type="scientific">Desmospora activa DSM 45169</name>
    <dbReference type="NCBI Taxonomy" id="1121389"/>
    <lineage>
        <taxon>Bacteria</taxon>
        <taxon>Bacillati</taxon>
        <taxon>Bacillota</taxon>
        <taxon>Bacilli</taxon>
        <taxon>Bacillales</taxon>
        <taxon>Thermoactinomycetaceae</taxon>
        <taxon>Desmospora</taxon>
    </lineage>
</organism>
<accession>A0A2T4Z7S6</accession>
<proteinExistence type="predicted"/>
<feature type="region of interest" description="Disordered" evidence="1">
    <location>
        <begin position="47"/>
        <end position="72"/>
    </location>
</feature>
<reference evidence="2 3" key="1">
    <citation type="submission" date="2018-04" db="EMBL/GenBank/DDBJ databases">
        <title>Genomic Encyclopedia of Archaeal and Bacterial Type Strains, Phase II (KMG-II): from individual species to whole genera.</title>
        <authorList>
            <person name="Goeker M."/>
        </authorList>
    </citation>
    <scope>NUCLEOTIDE SEQUENCE [LARGE SCALE GENOMIC DNA]</scope>
    <source>
        <strain evidence="2 3">DSM 45169</strain>
    </source>
</reference>
<comment type="caution">
    <text evidence="2">The sequence shown here is derived from an EMBL/GenBank/DDBJ whole genome shotgun (WGS) entry which is preliminary data.</text>
</comment>
<evidence type="ECO:0000256" key="1">
    <source>
        <dbReference type="SAM" id="MobiDB-lite"/>
    </source>
</evidence>
<dbReference type="EMBL" id="PZZP01000001">
    <property type="protein sequence ID" value="PTM57919.1"/>
    <property type="molecule type" value="Genomic_DNA"/>
</dbReference>